<feature type="domain" description="Bacterial repeat" evidence="2">
    <location>
        <begin position="1092"/>
        <end position="1156"/>
    </location>
</feature>
<feature type="domain" description="Bacterial repeat" evidence="2">
    <location>
        <begin position="916"/>
        <end position="984"/>
    </location>
</feature>
<name>A0A2U8E0T3_9BACT</name>
<protein>
    <recommendedName>
        <fullName evidence="2">Bacterial repeat domain-containing protein</fullName>
    </recommendedName>
</protein>
<feature type="domain" description="Bacterial repeat" evidence="2">
    <location>
        <begin position="3547"/>
        <end position="3623"/>
    </location>
</feature>
<dbReference type="KEGG" id="elut:CKA38_03670"/>
<feature type="domain" description="Bacterial repeat" evidence="2">
    <location>
        <begin position="990"/>
        <end position="1067"/>
    </location>
</feature>
<evidence type="ECO:0000259" key="2">
    <source>
        <dbReference type="Pfam" id="PF18998"/>
    </source>
</evidence>
<dbReference type="Pfam" id="PF18998">
    <property type="entry name" value="Flg_new_2"/>
    <property type="match status" value="24"/>
</dbReference>
<evidence type="ECO:0000313" key="4">
    <source>
        <dbReference type="Proteomes" id="UP000244896"/>
    </source>
</evidence>
<accession>A0A2U8E0T3</accession>
<feature type="domain" description="Bacterial repeat" evidence="2">
    <location>
        <begin position="1568"/>
        <end position="1620"/>
    </location>
</feature>
<evidence type="ECO:0000256" key="1">
    <source>
        <dbReference type="SAM" id="MobiDB-lite"/>
    </source>
</evidence>
<evidence type="ECO:0000313" key="3">
    <source>
        <dbReference type="EMBL" id="AWI08467.1"/>
    </source>
</evidence>
<organism evidence="3 4">
    <name type="scientific">Ereboglobus luteus</name>
    <dbReference type="NCBI Taxonomy" id="1796921"/>
    <lineage>
        <taxon>Bacteria</taxon>
        <taxon>Pseudomonadati</taxon>
        <taxon>Verrucomicrobiota</taxon>
        <taxon>Opitutia</taxon>
        <taxon>Opitutales</taxon>
        <taxon>Opitutaceae</taxon>
        <taxon>Ereboglobus</taxon>
    </lineage>
</organism>
<feature type="domain" description="Bacterial repeat" evidence="2">
    <location>
        <begin position="2913"/>
        <end position="2966"/>
    </location>
</feature>
<reference evidence="3 4" key="1">
    <citation type="journal article" date="2018" name="Syst. Appl. Microbiol.">
        <title>Ereboglobus luteus gen. nov. sp. nov. from cockroach guts, and new insights into the oxygen relationship of the genera Opitutus and Didymococcus (Verrucomicrobia: Opitutaceae).</title>
        <authorList>
            <person name="Tegtmeier D."/>
            <person name="Belitz A."/>
            <person name="Radek R."/>
            <person name="Heimerl T."/>
            <person name="Brune A."/>
        </authorList>
    </citation>
    <scope>NUCLEOTIDE SEQUENCE [LARGE SCALE GENOMIC DNA]</scope>
    <source>
        <strain evidence="3 4">Ho45</strain>
    </source>
</reference>
<feature type="domain" description="Bacterial repeat" evidence="2">
    <location>
        <begin position="1358"/>
        <end position="1419"/>
    </location>
</feature>
<feature type="domain" description="Bacterial repeat" evidence="2">
    <location>
        <begin position="1436"/>
        <end position="1508"/>
    </location>
</feature>
<feature type="domain" description="Bacterial repeat" evidence="2">
    <location>
        <begin position="2601"/>
        <end position="2678"/>
    </location>
</feature>
<feature type="domain" description="Bacterial repeat" evidence="2">
    <location>
        <begin position="2544"/>
        <end position="2594"/>
    </location>
</feature>
<feature type="domain" description="Bacterial repeat" evidence="2">
    <location>
        <begin position="1253"/>
        <end position="1322"/>
    </location>
</feature>
<feature type="domain" description="Bacterial repeat" evidence="2">
    <location>
        <begin position="823"/>
        <end position="891"/>
    </location>
</feature>
<feature type="domain" description="Bacterial repeat" evidence="2">
    <location>
        <begin position="1185"/>
        <end position="1244"/>
    </location>
</feature>
<feature type="domain" description="Bacterial repeat" evidence="2">
    <location>
        <begin position="724"/>
        <end position="800"/>
    </location>
</feature>
<dbReference type="EMBL" id="CP023004">
    <property type="protein sequence ID" value="AWI08467.1"/>
    <property type="molecule type" value="Genomic_DNA"/>
</dbReference>
<feature type="domain" description="Bacterial repeat" evidence="2">
    <location>
        <begin position="2715"/>
        <end position="2766"/>
    </location>
</feature>
<gene>
    <name evidence="3" type="ORF">CKA38_03670</name>
</gene>
<feature type="domain" description="Bacterial repeat" evidence="2">
    <location>
        <begin position="3732"/>
        <end position="3796"/>
    </location>
</feature>
<feature type="domain" description="Bacterial repeat" evidence="2">
    <location>
        <begin position="567"/>
        <end position="614"/>
    </location>
</feature>
<feature type="domain" description="Bacterial repeat" evidence="2">
    <location>
        <begin position="165"/>
        <end position="220"/>
    </location>
</feature>
<feature type="region of interest" description="Disordered" evidence="1">
    <location>
        <begin position="2607"/>
        <end position="2626"/>
    </location>
</feature>
<dbReference type="Proteomes" id="UP000244896">
    <property type="component" value="Chromosome"/>
</dbReference>
<feature type="domain" description="Bacterial repeat" evidence="2">
    <location>
        <begin position="3390"/>
        <end position="3446"/>
    </location>
</feature>
<dbReference type="InterPro" id="IPR044060">
    <property type="entry name" value="Bacterial_rp_domain"/>
</dbReference>
<sequence>MTEATTVRAKFKPKSYNFTVSATAAGGWDYGSSKVEATGTGEDGSTITVVTGGWNPRALQYGTNVALKATPAAGYGFMNWVVPEDSPLSAEDKAALAAANPSQGAAVTASVTMPANAAAVTAAFLKVPNSYVLTLNKATGGEATGSGSFTDPFTSDTSTVNVIANGSGSYQEGTVVTLEAVPATNYAFLQWTGAGVTSASSGTTTITMDSAKTVTATFQRTHSNLTVNISPAAAATAGAVVKNNDWTNANLTGNSTHAIGSTLSLKPVGAMGSGVTWVFDHWEGDLTGSVDPGSLSMSTDRTVTAVFSPRYTLTLNCSIAAGGNGYSVSAGTLVWESTNKWTAVYPAGTVVTITVLPGGDNAFVNWTGDTSGVTGTALTTNPITVTMNSARTITANLSAGNRVNVAAVRDKGCTTAWHPSKSESDAIRVIGNFTLGGRVYSYLTPYGVAPDSISEGAIAAGATVQLTAPQYITDTVSGVQWEFVRWVSAWSANEAEIWDAPVISTSPNCSYTLPSEGGAGISAVYTDKRTLAATVKLDGASTTAIQVQVNSALLTTGGTEDVTYNVPATLNAATASATNYVFSGWSNVDGGSTDAATATATLTSDKTVTAQYKTKHHLSVGLLTNPTGGESGLNFKSLITATNATIGKTLTLGTNPTVFAVGRGETITLSAQSSATAGTTKYRFAGWDTNNDGIADNTAPTYTVSSISGDATVKAVYIRLQTLTISVAPVDAGTTSPAAGVYEHTYDYNSNLNLNADTSAGKAFDKWTTTTGAVFAGGATSSVNSITMSGDHSIVANFKVASNALNVRILVNGATPNPVPSALSVNADGTTLTHGQSKDYNYGTYANITAATPAGYKFIEWQSADKPVSPGGSNPVGTVEILGPQTVTASYVSLHNVTLTTEVRPGSAGIGGTPTAHEYESVSGSTYTYVHNNTATLEANKMAGFKFVGWEIDTNNDGIADITSTEETYNITVTSALAVKAIYALEYQLTLEASPAGTGSVATSPSSVNPSTRYHGEEVSIVATANSGYNFANWTSSLAGSTFANAGAASTKITIGGNTTATANFSAGGAGLTAYIEVDGGAPKPSTFTDLSITADGTTLYSTQTKAYSFNDTVNVTASTASGYKFIGWSGSLTGAVNPNSFTMNALAKSVTARYASLHTVTLLTETRPGGTGGSPIVSTSYENVSGNVYTYVNGSTVTLSANASAGYRFLGWDVGNDGSIDSTTLDYSFQITASTTIKAVYAKEYTITFERAPSGGGTINKPSSYTAYHGEIITNIVATPAQHWEFSKWTSPDPAVNNTTSNPIVAYTVTGPQTITANFTATGDALINITINIKLDDSTNPACPLTVAADGSTVPGEGSASVLSGGQSKQYYIGDTAGLSAAIVSGYDFIRWEDTSSTNPVRTEPVSTSKTLTAIYKTKVTLTMAINPVGLGTTTPALGTHTTSSQGVLYKGQTVNINVTPSSEYIDTYAFIGWTADNGSVPAKPGVENTSVVLDVREKTLTANYTAGHKLEVRVKYENTTNTGDSKTYAVATGSRTTVANGKGNRAGIYMPEPNAMDYSVRTMPVGYTATIQAIPSAPGYTFVGWTLDPDSNVPTLGSATSLSVTMDAPKTYTAIFERTRVKLEIYTIPAGRADVRGEAVGCGLASGPEPRVYEVFYGERPTLKAISETSLYSFVAWFKGVGYSSEFTNRFSETAEVVYPEALTAPVTQVTAYFLPHGLHRLILFVNPDDTHVTESSTDCVDIHHVRVPGAVTQTYTIVDGHPACVADVGINDPYSFIDIEADGSASGQPKDSGGRGFLCWEPGYGESSAVISWVFAPYSARTHLIYPIKRNEVRLTARYTSGEAFRLSLRWKLDKTNVDLDPEYKHIILDHNYLNDRLGNIYGDSDAPPGYPILLVNRQVEEKHGVFPGGHVENFTTDEKFEGGPFILSHWTDENPNGKVVNSTAPGAGVRQFSSSPGVNGRWQTVTAYIDVRWFTVGLDQPVLNQPSGWSGGSISGVGVFDFLKYGITKLEADIFLAREVPAEEKNPSTLIMQWKRVRGGSAPVLNAPGLSGFRFVGWDMTQDGKADFSASGFNWNSWPSMWPQEMDNDLIVAPVYIRRLNLTLSMETPNPASSEDRAYIYAASGGLEVNREIMTQTKTYDYGSTFTVTAVPQQYHVLKKWVIEKATADGGATFDAPIEIPGDGTTGTKTLDITLDYPTKVTAVFAMEQFDLTVNVATSISDNNMHGLVKLDGMPASGTTSITESRDYGSTPTILAIPESGYTFKYWTVTPDSLALPEYYADAATSVHVDGAKTVTAHFERDVSLTMAIDPATLPHTIVTPNVNTDGSPRTYTEWAGARLTDGSVVTIQSGTDAGYDFVGWTIVDGHGPRTETTPTTTLTLYGDTTATANYAKLFDVTIKAPASITENATITASPAPISGGPMTSSAGGMDATGKYRENTNVTFSATCTHFEVDHWIVTIDGVQQPGPYPTGSTLTLTVTGELSVEAVFKPKNYTITVEPYSANSLTPIATSLDGTCSAVSPQNHNFLPKGANSTWTLPYGASVTLSTTPADHYGFSKWTDAGHSTIHGTELLYTFTVRGNQTIHAEFVRSEYLLTTSVDPSGSGVISNDGNPRANPATTTHSAGSNVTLVAAASSVDTDFEKWTGETGAAVTTNSTITLPMNQDRSVGAEFVNIVRLKVANPNPAYGTITVTGARRTETDGGETVYVFKVGTQATIKATPASTHHQFDSWTFSPSTPAGVVLANTTNSFTMEASPKVITATANFSPKAYSLTVEARATGGQAAPYDGAPVATSLTGVGAFPDAPVVTNNFLTTPTVSARFDAGVQLATAAAPYYRFVRWTDSTGVANLGTNPDVFPYTMLGGSQTVVALFERSVFKLTAHVDPVGGGTIARSLAGTPDPHPTSPDPDTQVYAPNTSVTLTANDSTPGKIFTGWSGDAAGMKSRSITYVLTKDYEVTANFANARTLTVPKAEHGTVTVSGYSPYVAVVENPDGSKTYTFVEGATAVLTATPESKHYYLDHWTFSPDISGSVSPNPGTNPAPEIISFPVTQDVTATPFFQAKTYTLTVTPIPAAGTDLLVAHQLGNPDHDFIVTSTMSRLYSTDVTLETSPKDNPGERYRFDSWKEDYTTLGSGTTLPFEFDRTTEIIANYVRQVLIKVNAPADVTPANSAPPATPGNVTPGEGVYRYDVRTTPQSVTITAVASTGFKFVDWGAGFDDTIAASKTVNTTDTASTATITFNITDALANLGDIELTPRFERRLYTVNFERWEKGMGMADIGGLLTHMPESNVGTSQYYYGTVLTARVGQVYSTYRFVGWGWGDDRAASRVVQQTAAGSLPELFTYTVTADQTISAIFTKVCILNLYSDPADESLGSVSVTAPSDGRPVGGSTTKTEFDYGATVFIKATPAASAVFLGWAGEVANADTLDTHIVLKSDQAVIGRFKITVYRNLTVSTNPQLGGTVTINGNAAYSAGGPIKPASYTAQINDGETAQLTATAEPGYAFAGWSPSSAVTVNNPNVPSTGVPMDADKEVVAQFTKRKYTLNVQAMPSVGGSVSGGGNYDYNKSVAVSATANAGYYFSGWDTDGDGVIDVPSGSSTATSGSTTIVVTADCTAYAIFRSVSQKGIVTITVQEDTGSGYVTVGSAAYTDVSSPPDENGWVTLTARPNSNYQGIGWGGDDIADGGSYTYDEVTNTYTMMIPADRNRKVYFYVGRDSYRLTWSALPTDGGTVEMVATEGSYPEGGPYPAGTSVRVIAKPGSGKKFINWDGDLSGTSEDTTITLNENRHVIANFETVRTWQVTMTFDSNSTCHPSGNDKLMLDNAILEYGHMPDAISKFFDHKSNVSASYALHDSGNFSFEGWTNVSPSAMQPTVLPNYTIYVGSNLDIRGLIQSINPILETYIQMLDINEESDEHKDRSYTSVGGSISLGDVVTMGQEFPVRVILEDEYKIYKWELVGSNSQFKEDSETKGIDTESGKQWVQRIVLVKDKRTMVQVFLVKGEDFGASERRNYVDGGGNLLDDVPTNRSSGHLIDGKRFKGK</sequence>
<keyword evidence="4" id="KW-1185">Reference proteome</keyword>
<feature type="domain" description="Bacterial repeat" evidence="2">
    <location>
        <begin position="3475"/>
        <end position="3541"/>
    </location>
</feature>
<proteinExistence type="predicted"/>
<feature type="domain" description="Bacterial repeat" evidence="2">
    <location>
        <begin position="2343"/>
        <end position="2397"/>
    </location>
</feature>
<feature type="domain" description="Bacterial repeat" evidence="2">
    <location>
        <begin position="345"/>
        <end position="397"/>
    </location>
</feature>
<feature type="domain" description="Bacterial repeat" evidence="2">
    <location>
        <begin position="52"/>
        <end position="126"/>
    </location>
</feature>
<feature type="domain" description="Bacterial repeat" evidence="2">
    <location>
        <begin position="2241"/>
        <end position="2305"/>
    </location>
</feature>